<dbReference type="PROSITE" id="PS50850">
    <property type="entry name" value="MFS"/>
    <property type="match status" value="1"/>
</dbReference>
<feature type="transmembrane region" description="Helical" evidence="6">
    <location>
        <begin position="42"/>
        <end position="66"/>
    </location>
</feature>
<feature type="transmembrane region" description="Helical" evidence="6">
    <location>
        <begin position="304"/>
        <end position="324"/>
    </location>
</feature>
<feature type="domain" description="Major facilitator superfamily (MFS) profile" evidence="7">
    <location>
        <begin position="1"/>
        <end position="398"/>
    </location>
</feature>
<keyword evidence="3 6" id="KW-0812">Transmembrane</keyword>
<comment type="subcellular location">
    <subcellularLocation>
        <location evidence="1">Cell membrane</location>
        <topology evidence="1">Multi-pass membrane protein</topology>
    </subcellularLocation>
</comment>
<feature type="transmembrane region" description="Helical" evidence="6">
    <location>
        <begin position="87"/>
        <end position="110"/>
    </location>
</feature>
<dbReference type="CDD" id="cd06173">
    <property type="entry name" value="MFS_MefA_like"/>
    <property type="match status" value="1"/>
</dbReference>
<evidence type="ECO:0000313" key="9">
    <source>
        <dbReference type="Proteomes" id="UP000192674"/>
    </source>
</evidence>
<feature type="transmembrane region" description="Helical" evidence="6">
    <location>
        <begin position="345"/>
        <end position="367"/>
    </location>
</feature>
<feature type="transmembrane region" description="Helical" evidence="6">
    <location>
        <begin position="373"/>
        <end position="393"/>
    </location>
</feature>
<dbReference type="SUPFAM" id="SSF103473">
    <property type="entry name" value="MFS general substrate transporter"/>
    <property type="match status" value="1"/>
</dbReference>
<dbReference type="PANTHER" id="PTHR23513">
    <property type="entry name" value="INTEGRAL MEMBRANE EFFLUX PROTEIN-RELATED"/>
    <property type="match status" value="1"/>
</dbReference>
<sequence>MLAILRNSRFRLAWLSYTASGAATSLTPVALTLFLLDTHGAVTALGLALGSRTVGFVLGAVLGGVVTDGYPRRTVLTVASAVRGTAILASVAAFSVSLLAVCAAILVAGIGEGVFRGAYQALVGEVVAEPDRQRANALSTLSNRLLLVGGPTAAALLYALVGGSATLLGTGLLWLGSAALALRLPRGEPPPSNDARRRPFADYAEVLREVARHRWFVAGLGSLVVWLALGFAVQQLTLPLVSRNELGGDTFLGVALGCYSAGAVAAALLMARWTPRRPGLVAFVGLSFYGLVPLALTVPSLSPQVGAVLVLLAYFLGGVGIEAFNIPWFSAIQREVPPERMGRLFSFDFMVSHGVAPLGLILLPYALTTVGQTPVLLACGVLTLAAALGALAVPGAHQLADPRSARQAEVDR</sequence>
<keyword evidence="2" id="KW-1003">Cell membrane</keyword>
<feature type="transmembrane region" description="Helical" evidence="6">
    <location>
        <begin position="278"/>
        <end position="298"/>
    </location>
</feature>
<keyword evidence="5 6" id="KW-0472">Membrane</keyword>
<dbReference type="OrthoDB" id="69054at2"/>
<dbReference type="Proteomes" id="UP000192674">
    <property type="component" value="Unassembled WGS sequence"/>
</dbReference>
<dbReference type="EMBL" id="FWXV01000012">
    <property type="protein sequence ID" value="SMD25959.1"/>
    <property type="molecule type" value="Genomic_DNA"/>
</dbReference>
<feature type="transmembrane region" description="Helical" evidence="6">
    <location>
        <begin position="155"/>
        <end position="176"/>
    </location>
</feature>
<dbReference type="PANTHER" id="PTHR23513:SF11">
    <property type="entry name" value="STAPHYLOFERRIN A TRANSPORTER"/>
    <property type="match status" value="1"/>
</dbReference>
<keyword evidence="9" id="KW-1185">Reference proteome</keyword>
<feature type="transmembrane region" description="Helical" evidence="6">
    <location>
        <begin position="12"/>
        <end position="36"/>
    </location>
</feature>
<dbReference type="Gene3D" id="1.20.1250.20">
    <property type="entry name" value="MFS general substrate transporter like domains"/>
    <property type="match status" value="1"/>
</dbReference>
<protein>
    <submittedName>
        <fullName evidence="8">Predicted arabinose efflux permease, MFS family</fullName>
    </submittedName>
</protein>
<dbReference type="GO" id="GO:0022857">
    <property type="term" value="F:transmembrane transporter activity"/>
    <property type="evidence" value="ECO:0007669"/>
    <property type="project" value="InterPro"/>
</dbReference>
<evidence type="ECO:0000256" key="6">
    <source>
        <dbReference type="SAM" id="Phobius"/>
    </source>
</evidence>
<dbReference type="InterPro" id="IPR011701">
    <property type="entry name" value="MFS"/>
</dbReference>
<evidence type="ECO:0000256" key="5">
    <source>
        <dbReference type="ARBA" id="ARBA00023136"/>
    </source>
</evidence>
<feature type="transmembrane region" description="Helical" evidence="6">
    <location>
        <begin position="215"/>
        <end position="238"/>
    </location>
</feature>
<reference evidence="8 9" key="1">
    <citation type="submission" date="2017-04" db="EMBL/GenBank/DDBJ databases">
        <authorList>
            <person name="Afonso C.L."/>
            <person name="Miller P.J."/>
            <person name="Scott M.A."/>
            <person name="Spackman E."/>
            <person name="Goraichik I."/>
            <person name="Dimitrov K.M."/>
            <person name="Suarez D.L."/>
            <person name="Swayne D.E."/>
        </authorList>
    </citation>
    <scope>NUCLEOTIDE SEQUENCE [LARGE SCALE GENOMIC DNA]</scope>
    <source>
        <strain evidence="8 9">DSM 43828</strain>
    </source>
</reference>
<dbReference type="InterPro" id="IPR020846">
    <property type="entry name" value="MFS_dom"/>
</dbReference>
<dbReference type="InterPro" id="IPR036259">
    <property type="entry name" value="MFS_trans_sf"/>
</dbReference>
<evidence type="ECO:0000313" key="8">
    <source>
        <dbReference type="EMBL" id="SMD25959.1"/>
    </source>
</evidence>
<dbReference type="Pfam" id="PF07690">
    <property type="entry name" value="MFS_1"/>
    <property type="match status" value="1"/>
</dbReference>
<evidence type="ECO:0000256" key="3">
    <source>
        <dbReference type="ARBA" id="ARBA00022692"/>
    </source>
</evidence>
<organism evidence="8 9">
    <name type="scientific">Kibdelosporangium aridum</name>
    <dbReference type="NCBI Taxonomy" id="2030"/>
    <lineage>
        <taxon>Bacteria</taxon>
        <taxon>Bacillati</taxon>
        <taxon>Actinomycetota</taxon>
        <taxon>Actinomycetes</taxon>
        <taxon>Pseudonocardiales</taxon>
        <taxon>Pseudonocardiaceae</taxon>
        <taxon>Kibdelosporangium</taxon>
    </lineage>
</organism>
<keyword evidence="4 6" id="KW-1133">Transmembrane helix</keyword>
<dbReference type="AlphaFoldDB" id="A0A1W2FVI5"/>
<dbReference type="RefSeq" id="WP_084433759.1">
    <property type="nucleotide sequence ID" value="NZ_FWXV01000012.1"/>
</dbReference>
<evidence type="ECO:0000256" key="1">
    <source>
        <dbReference type="ARBA" id="ARBA00004651"/>
    </source>
</evidence>
<evidence type="ECO:0000256" key="4">
    <source>
        <dbReference type="ARBA" id="ARBA00022989"/>
    </source>
</evidence>
<proteinExistence type="predicted"/>
<evidence type="ECO:0000256" key="2">
    <source>
        <dbReference type="ARBA" id="ARBA00022475"/>
    </source>
</evidence>
<dbReference type="GO" id="GO:0005886">
    <property type="term" value="C:plasma membrane"/>
    <property type="evidence" value="ECO:0007669"/>
    <property type="project" value="UniProtKB-SubCell"/>
</dbReference>
<name>A0A1W2FVI5_KIBAR</name>
<gene>
    <name evidence="8" type="ORF">SAMN05661093_09537</name>
</gene>
<accession>A0A1W2FVI5</accession>
<evidence type="ECO:0000259" key="7">
    <source>
        <dbReference type="PROSITE" id="PS50850"/>
    </source>
</evidence>
<feature type="transmembrane region" description="Helical" evidence="6">
    <location>
        <begin position="250"/>
        <end position="271"/>
    </location>
</feature>